<accession>A0A380WFN1</accession>
<dbReference type="Proteomes" id="UP000254701">
    <property type="component" value="Unassembled WGS sequence"/>
</dbReference>
<reference evidence="2 3" key="1">
    <citation type="submission" date="2018-06" db="EMBL/GenBank/DDBJ databases">
        <authorList>
            <consortium name="Pathogen Informatics"/>
            <person name="Doyle S."/>
        </authorList>
    </citation>
    <scope>NUCLEOTIDE SEQUENCE [LARGE SCALE GENOMIC DNA]</scope>
    <source>
        <strain evidence="2 3">NCTC10684</strain>
    </source>
</reference>
<evidence type="ECO:0000313" key="3">
    <source>
        <dbReference type="Proteomes" id="UP000254701"/>
    </source>
</evidence>
<keyword evidence="1" id="KW-0812">Transmembrane</keyword>
<gene>
    <name evidence="2" type="ORF">NCTC10684_01025</name>
</gene>
<keyword evidence="1" id="KW-0472">Membrane</keyword>
<evidence type="ECO:0000256" key="1">
    <source>
        <dbReference type="SAM" id="Phobius"/>
    </source>
</evidence>
<evidence type="ECO:0000313" key="2">
    <source>
        <dbReference type="EMBL" id="SUU87823.1"/>
    </source>
</evidence>
<organism evidence="2 3">
    <name type="scientific">Aminobacter aminovorans</name>
    <name type="common">Chelatobacter heintzii</name>
    <dbReference type="NCBI Taxonomy" id="83263"/>
    <lineage>
        <taxon>Bacteria</taxon>
        <taxon>Pseudomonadati</taxon>
        <taxon>Pseudomonadota</taxon>
        <taxon>Alphaproteobacteria</taxon>
        <taxon>Hyphomicrobiales</taxon>
        <taxon>Phyllobacteriaceae</taxon>
        <taxon>Aminobacter</taxon>
    </lineage>
</organism>
<feature type="transmembrane region" description="Helical" evidence="1">
    <location>
        <begin position="20"/>
        <end position="43"/>
    </location>
</feature>
<sequence>MASVATRNAFSPSAQSRAPLLTLWAVSTMLTAYMSATVFRLVIGSTRSTTIVRVRSDTDCSATKAVPPEISNKTARRVILAMSFSLIVMTGFRLDLISLSTSTQIATLLNWDVSTSQNSLSLCGNDFEMLQPGRFWNN</sequence>
<dbReference type="EMBL" id="UFSM01000001">
    <property type="protein sequence ID" value="SUU87823.1"/>
    <property type="molecule type" value="Genomic_DNA"/>
</dbReference>
<name>A0A380WFN1_AMIAI</name>
<dbReference type="AlphaFoldDB" id="A0A380WFN1"/>
<protein>
    <submittedName>
        <fullName evidence="2">Uncharacterized protein</fullName>
    </submittedName>
</protein>
<keyword evidence="1" id="KW-1133">Transmembrane helix</keyword>
<proteinExistence type="predicted"/>